<dbReference type="SUPFAM" id="SSF54736">
    <property type="entry name" value="ClpS-like"/>
    <property type="match status" value="1"/>
</dbReference>
<name>A0A523RQY5_UNCAE</name>
<organism evidence="8 9">
    <name type="scientific">Aerophobetes bacterium</name>
    <dbReference type="NCBI Taxonomy" id="2030807"/>
    <lineage>
        <taxon>Bacteria</taxon>
        <taxon>Candidatus Aerophobota</taxon>
    </lineage>
</organism>
<dbReference type="GO" id="GO:0006412">
    <property type="term" value="P:translation"/>
    <property type="evidence" value="ECO:0007669"/>
    <property type="project" value="UniProtKB-UniRule"/>
</dbReference>
<evidence type="ECO:0000256" key="5">
    <source>
        <dbReference type="SAM" id="MobiDB-lite"/>
    </source>
</evidence>
<dbReference type="GO" id="GO:0003735">
    <property type="term" value="F:structural constituent of ribosome"/>
    <property type="evidence" value="ECO:0007669"/>
    <property type="project" value="InterPro"/>
</dbReference>
<dbReference type="GO" id="GO:0022625">
    <property type="term" value="C:cytosolic large ribosomal subunit"/>
    <property type="evidence" value="ECO:0007669"/>
    <property type="project" value="TreeGrafter"/>
</dbReference>
<evidence type="ECO:0000313" key="8">
    <source>
        <dbReference type="EMBL" id="TET08136.1"/>
    </source>
</evidence>
<comment type="similarity">
    <text evidence="1 4">Belongs to the bacterial ribosomal protein bL12 family.</text>
</comment>
<dbReference type="FunFam" id="3.30.1390.10:FF:000001">
    <property type="entry name" value="50S ribosomal protein L7/L12"/>
    <property type="match status" value="1"/>
</dbReference>
<evidence type="ECO:0000259" key="6">
    <source>
        <dbReference type="Pfam" id="PF00542"/>
    </source>
</evidence>
<reference evidence="8 9" key="1">
    <citation type="submission" date="2019-03" db="EMBL/GenBank/DDBJ databases">
        <title>Metabolic potential of uncultured bacteria and archaea associated with petroleum seepage in deep-sea sediments.</title>
        <authorList>
            <person name="Dong X."/>
            <person name="Hubert C."/>
        </authorList>
    </citation>
    <scope>NUCLEOTIDE SEQUENCE [LARGE SCALE GENOMIC DNA]</scope>
    <source>
        <strain evidence="8">E44_bin7</strain>
    </source>
</reference>
<keyword evidence="2 4" id="KW-0689">Ribosomal protein</keyword>
<dbReference type="InterPro" id="IPR008932">
    <property type="entry name" value="Ribosomal_bL12_oligo"/>
</dbReference>
<dbReference type="Gene3D" id="1.20.5.710">
    <property type="entry name" value="Single helix bin"/>
    <property type="match status" value="1"/>
</dbReference>
<evidence type="ECO:0000256" key="1">
    <source>
        <dbReference type="ARBA" id="ARBA00007197"/>
    </source>
</evidence>
<feature type="region of interest" description="Disordered" evidence="5">
    <location>
        <begin position="1"/>
        <end position="97"/>
    </location>
</feature>
<dbReference type="NCBIfam" id="TIGR00855">
    <property type="entry name" value="L12"/>
    <property type="match status" value="1"/>
</dbReference>
<dbReference type="SUPFAM" id="SSF48300">
    <property type="entry name" value="Ribosomal protein L7/12, oligomerisation (N-terminal) domain"/>
    <property type="match status" value="1"/>
</dbReference>
<evidence type="ECO:0000313" key="9">
    <source>
        <dbReference type="Proteomes" id="UP000316360"/>
    </source>
</evidence>
<dbReference type="Pfam" id="PF16320">
    <property type="entry name" value="Ribosomal_L12_N"/>
    <property type="match status" value="1"/>
</dbReference>
<comment type="caution">
    <text evidence="8">The sequence shown here is derived from an EMBL/GenBank/DDBJ whole genome shotgun (WGS) entry which is preliminary data.</text>
</comment>
<feature type="compositionally biased region" description="Basic and acidic residues" evidence="5">
    <location>
        <begin position="7"/>
        <end position="97"/>
    </location>
</feature>
<comment type="subunit">
    <text evidence="4">Homodimer. Part of the ribosomal stalk of the 50S ribosomal subunit. Forms a multimeric L10(L12)X complex, where L10 forms an elongated spine to which 2 to 4 L12 dimers bind in a sequential fashion. Binds GTP-bound translation factors.</text>
</comment>
<dbReference type="GO" id="GO:0003729">
    <property type="term" value="F:mRNA binding"/>
    <property type="evidence" value="ECO:0007669"/>
    <property type="project" value="TreeGrafter"/>
</dbReference>
<dbReference type="InterPro" id="IPR014719">
    <property type="entry name" value="Ribosomal_bL12_C/ClpS-like"/>
</dbReference>
<evidence type="ECO:0000256" key="4">
    <source>
        <dbReference type="HAMAP-Rule" id="MF_00368"/>
    </source>
</evidence>
<dbReference type="CDD" id="cd00387">
    <property type="entry name" value="Ribosomal_L7_L12"/>
    <property type="match status" value="1"/>
</dbReference>
<dbReference type="AlphaFoldDB" id="A0A523RQY5"/>
<dbReference type="HAMAP" id="MF_00368">
    <property type="entry name" value="Ribosomal_bL12"/>
    <property type="match status" value="1"/>
</dbReference>
<gene>
    <name evidence="4" type="primary">rplL</name>
    <name evidence="8" type="ORF">E3J84_06570</name>
</gene>
<dbReference type="InterPro" id="IPR036235">
    <property type="entry name" value="Ribosomal_bL12_oligo_N_sf"/>
</dbReference>
<proteinExistence type="inferred from homology"/>
<dbReference type="Proteomes" id="UP000316360">
    <property type="component" value="Unassembled WGS sequence"/>
</dbReference>
<evidence type="ECO:0000256" key="3">
    <source>
        <dbReference type="ARBA" id="ARBA00023274"/>
    </source>
</evidence>
<dbReference type="EMBL" id="SOKJ01000378">
    <property type="protein sequence ID" value="TET08136.1"/>
    <property type="molecule type" value="Genomic_DNA"/>
</dbReference>
<feature type="domain" description="Large ribosomal subunit protein bL12 C-terminal" evidence="6">
    <location>
        <begin position="155"/>
        <end position="221"/>
    </location>
</feature>
<dbReference type="Pfam" id="PF00542">
    <property type="entry name" value="Ribosomal_L12"/>
    <property type="match status" value="1"/>
</dbReference>
<sequence>MTQPSAVKKDVKKVDKSKVKEEEKKANEPKVEIKKETKEVDRPKAVKKEEKSIKPKVKAGEEAEKVSRPEVDSPKVEVSKEAKKADEPKKADESKIKVSKKEEIIKAIEGMNVLDLTELIKELEDRFGVQAAISQISAQAPTSPEKEVEEEKTQFDVILSEMGSKKIQVIKEVRKLTSLGLKEAKDLVEQAPNPVKEGVSKEEALKVKEVLEAAGAKVELK</sequence>
<dbReference type="InterPro" id="IPR000206">
    <property type="entry name" value="Ribosomal_bL12"/>
</dbReference>
<comment type="function">
    <text evidence="4">Forms part of the ribosomal stalk which helps the ribosome interact with GTP-bound translation factors. Is thus essential for accurate translation.</text>
</comment>
<dbReference type="InterPro" id="IPR013823">
    <property type="entry name" value="Ribosomal_bL12_C"/>
</dbReference>
<feature type="domain" description="Large ribosomal subunit protein bL12 oligomerization" evidence="7">
    <location>
        <begin position="100"/>
        <end position="133"/>
    </location>
</feature>
<keyword evidence="3 4" id="KW-0687">Ribonucleoprotein</keyword>
<evidence type="ECO:0000259" key="7">
    <source>
        <dbReference type="Pfam" id="PF16320"/>
    </source>
</evidence>
<dbReference type="Gene3D" id="3.30.1390.10">
    <property type="match status" value="1"/>
</dbReference>
<accession>A0A523RQY5</accession>
<dbReference type="PANTHER" id="PTHR45987:SF4">
    <property type="entry name" value="LARGE RIBOSOMAL SUBUNIT PROTEIN BL12M"/>
    <property type="match status" value="1"/>
</dbReference>
<protein>
    <recommendedName>
        <fullName evidence="4">Large ribosomal subunit protein bL12</fullName>
    </recommendedName>
</protein>
<dbReference type="PANTHER" id="PTHR45987">
    <property type="entry name" value="39S RIBOSOMAL PROTEIN L12"/>
    <property type="match status" value="1"/>
</dbReference>
<evidence type="ECO:0000256" key="2">
    <source>
        <dbReference type="ARBA" id="ARBA00022980"/>
    </source>
</evidence>